<dbReference type="SMART" id="SM00696">
    <property type="entry name" value="DM9"/>
    <property type="match status" value="1"/>
</dbReference>
<feature type="domain" description="EGF-like" evidence="1">
    <location>
        <begin position="1646"/>
        <end position="1680"/>
    </location>
</feature>
<feature type="domain" description="EGF-like" evidence="1">
    <location>
        <begin position="1898"/>
        <end position="1932"/>
    </location>
</feature>
<feature type="domain" description="EGF-like" evidence="1">
    <location>
        <begin position="935"/>
        <end position="970"/>
    </location>
</feature>
<feature type="domain" description="EGF-like" evidence="1">
    <location>
        <begin position="1730"/>
        <end position="1764"/>
    </location>
</feature>
<dbReference type="InterPro" id="IPR000742">
    <property type="entry name" value="EGF"/>
</dbReference>
<dbReference type="PANTHER" id="PTHR39069:SF8">
    <property type="entry name" value="FI17111P1"/>
    <property type="match status" value="1"/>
</dbReference>
<evidence type="ECO:0000313" key="3">
    <source>
        <dbReference type="Proteomes" id="UP000826195"/>
    </source>
</evidence>
<feature type="domain" description="EGF-like" evidence="1">
    <location>
        <begin position="1814"/>
        <end position="1848"/>
    </location>
</feature>
<feature type="domain" description="EGF-like" evidence="1">
    <location>
        <begin position="1103"/>
        <end position="1138"/>
    </location>
</feature>
<feature type="domain" description="EGF-like" evidence="1">
    <location>
        <begin position="808"/>
        <end position="843"/>
    </location>
</feature>
<feature type="domain" description="EGF-like" evidence="1">
    <location>
        <begin position="1484"/>
        <end position="1519"/>
    </location>
</feature>
<feature type="domain" description="EGF-like" evidence="1">
    <location>
        <begin position="1525"/>
        <end position="1559"/>
    </location>
</feature>
<feature type="domain" description="EGF-like" evidence="1">
    <location>
        <begin position="1857"/>
        <end position="1892"/>
    </location>
</feature>
<feature type="domain" description="EGF-like" evidence="1">
    <location>
        <begin position="2066"/>
        <end position="2100"/>
    </location>
</feature>
<organism evidence="2 3">
    <name type="scientific">Cotesia glomerata</name>
    <name type="common">Lepidopteran parasitic wasp</name>
    <name type="synonym">Apanteles glomeratus</name>
    <dbReference type="NCBI Taxonomy" id="32391"/>
    <lineage>
        <taxon>Eukaryota</taxon>
        <taxon>Metazoa</taxon>
        <taxon>Ecdysozoa</taxon>
        <taxon>Arthropoda</taxon>
        <taxon>Hexapoda</taxon>
        <taxon>Insecta</taxon>
        <taxon>Pterygota</taxon>
        <taxon>Neoptera</taxon>
        <taxon>Endopterygota</taxon>
        <taxon>Hymenoptera</taxon>
        <taxon>Apocrita</taxon>
        <taxon>Ichneumonoidea</taxon>
        <taxon>Braconidae</taxon>
        <taxon>Microgastrinae</taxon>
        <taxon>Cotesia</taxon>
    </lineage>
</organism>
<accession>A0AAV7IJM3</accession>
<dbReference type="EMBL" id="JAHXZJ010001492">
    <property type="protein sequence ID" value="KAH0551925.1"/>
    <property type="molecule type" value="Genomic_DNA"/>
</dbReference>
<feature type="domain" description="EGF-like" evidence="1">
    <location>
        <begin position="2142"/>
        <end position="2184"/>
    </location>
</feature>
<feature type="domain" description="EGF-like" evidence="1">
    <location>
        <begin position="1568"/>
        <end position="1603"/>
    </location>
</feature>
<dbReference type="PANTHER" id="PTHR39069">
    <property type="entry name" value="ECDYSONE-INDUCIBLE GENE E1, ISOFORM A"/>
    <property type="match status" value="1"/>
</dbReference>
<feature type="domain" description="EGF-like" evidence="1">
    <location>
        <begin position="1400"/>
        <end position="1435"/>
    </location>
</feature>
<keyword evidence="3" id="KW-1185">Reference proteome</keyword>
<dbReference type="Pfam" id="PF11901">
    <property type="entry name" value="DM9"/>
    <property type="match status" value="1"/>
</dbReference>
<feature type="domain" description="EGF-like" evidence="1">
    <location>
        <begin position="465"/>
        <end position="501"/>
    </location>
</feature>
<dbReference type="Proteomes" id="UP000826195">
    <property type="component" value="Unassembled WGS sequence"/>
</dbReference>
<feature type="domain" description="EGF-like" evidence="1">
    <location>
        <begin position="1689"/>
        <end position="1724"/>
    </location>
</feature>
<feature type="domain" description="EGF-like" evidence="1">
    <location>
        <begin position="2025"/>
        <end position="2060"/>
    </location>
</feature>
<feature type="domain" description="EGF-like" evidence="1">
    <location>
        <begin position="1273"/>
        <end position="1307"/>
    </location>
</feature>
<feature type="domain" description="EGF-like" evidence="1">
    <location>
        <begin position="637"/>
        <end position="670"/>
    </location>
</feature>
<feature type="domain" description="EGF-like" evidence="1">
    <location>
        <begin position="592"/>
        <end position="628"/>
    </location>
</feature>
<feature type="domain" description="EGF-like" evidence="1">
    <location>
        <begin position="507"/>
        <end position="542"/>
    </location>
</feature>
<dbReference type="InterPro" id="IPR006616">
    <property type="entry name" value="DM9_repeat"/>
</dbReference>
<feature type="domain" description="EGF-like" evidence="1">
    <location>
        <begin position="120"/>
        <end position="155"/>
    </location>
</feature>
<feature type="domain" description="EGF-like" evidence="1">
    <location>
        <begin position="1357"/>
        <end position="1391"/>
    </location>
</feature>
<feature type="domain" description="EGF-like" evidence="1">
    <location>
        <begin position="1316"/>
        <end position="1351"/>
    </location>
</feature>
<name>A0AAV7IJM3_COTGL</name>
<feature type="domain" description="EGF-like" evidence="1">
    <location>
        <begin position="1605"/>
        <end position="1640"/>
    </location>
</feature>
<protein>
    <recommendedName>
        <fullName evidence="1">EGF-like domain-containing protein</fullName>
    </recommendedName>
</protein>
<sequence>MNVQSLAIEALFVLFLLRYRIIRDLLLGYKSRECKCSEGMQFNVDSRSCLEIPKPVEKSCSNYQFMRDGQCVGGLYASCNTTNDCSAENTYCDMKSRTCWCHRGYLPYTLEKCQLGIGKDCNQSKECSVKNSVCDGSKCACPNNHYLSANERSCIPLPEKVMGSCQTKKGCQLIPNTYCSVESVCQCMPGFLLINDKCVSTIGGLCTEHSDCPDLNSECMGQECRCKQHYYPSTNKTVCLPVALVANSIVEIAANSSLHPELSINQCSEWRQLCNPNLPHPCCDSNYKCINIFRDQLTEYKYVCIKEAKLGDNCHNWYDCEAIIDAKCSVDGTCVCRKTSREWNSTICSYPTIGNRLIPELAKNYHYDRLHEAYRRKTKYYSQSGLNRFGELCKGHNQCTEFGDRGLVCAVSLKGYISRECKCSEGMQFNVDSRSCLEISKSVEKSCSNYQFMRDGQCVGGLYASCNTTNDCSAENTYCDMKSRTCWCHRGYLPYTLEKCQLGIGKDCNQSKECSVKNSVCDGSKCACPNNHYLSANERSCIPLPEKVMGSCQTKKGCQLIPNTYCSVESVCQCMPGFLQINDKCVSTIGGLCTEHSDCPDLNSECMGHECRCKQHYYPSFTNKTVCLPVALVAGGHCESDEGCVMNHTICEENKCVCKSGYRNYNGECHDPKQYCVMSIRDCSPRIKDSVCRNHKCICNTHHYLTSNGKACLRNARNLKDRCDNDNGCQELPYSICRKKKCVCDDKHVTINKQCKAILEVKCKNDGDCGVDHSICDRNQNVCKCKQNYYAKPDNKQCFKFSENVNENCKSDTDCSVIKNTECSKNHKCECKPGFFNSGNQCQRLIDTDCSDDSNCMIGNSTCNPQVRTCQCNDGYYSSRNGTECNPFAKDPKDWCEDNRGCFKVQYSECLLSKCTCIKNYVLVGGKCKALVGEICVNEFDCGVSNSKCESHICKCKADYYSSIDKSQCYPLAKESEDFCEDNRGCRNVMHSSCSNNNTCKCNDNYQLKGKECLGLANAECLEADECLMSNSTCTSRTCQCRKGYYLADKITCYKYAEELYDHCEDEHGCCSIDNAECTSNKCVCKSDFFEENKQCKRLIGTECLLNSDCTIENSTCKGCSCECANGFYHSLNRKQCLALATNLGSTCEDNRGCQRLKYTECSSNKTCNCKSNFIKVNEKCRSIYGEECDSELDCATKGSKCESRTCECKSGDYLSADKSQCYIKATELNKFCGDNRGCRSIKYSRCSSKNTCECKDDYQQKGHLCLGKIDADCSNSTECGAKDAICSADNTCQCPLNYYFENGNCHKYAAKLEDECDSTKACNHLPYAQCGGSGKCECRDNYDNSTGMCRGLINAICDDSMDCAAKDAICSTDKTCQCPSNYYFENDNCHKHAVKLEDECYSMEACDHLPYAQCGSSGKCECRDNYDNSTGVCRGSINAICDNSTDCAAKDAICSTDKTCQCPSNYYFENDNCHKHAVKLEEECYSMEACDHLPYAQCGSSGKCECRDNYDNSTGVCRGLINAICENSTDCAAKDAICSTDKNCQCPSNYYLKNDNCHKHAAKLEEECYSMEACDHLPYAQCGNSGKCECRDNYDNSTGVCRRECYSMEACDHLPYAQCGSSSKCECRDNYDNSTSECRGLINAICENSTDCAAKDAICSTDKNCQCPSNYYLKNDNCHKHAAKLEEECYSMEACDHLPYAQCGSSGKCECRDNYDNSTGVCRGLINAICENSTDCAAKDAICSTDKNCQCPSNYYLKNDNCHKHAAKLEEECYSMEACDHLPYAQCGSSGKCECRDNYDNSTGVCRGLINAICENSTDCAVKDAICSTDKTCQCHINYYAENNNCRKYTAKLEEDCDSTRACDQLPYAQCSSSGKCECRDNYDNSTGVCRGLINAICENSTDCAAKDAICSTDKTCQCPSNYYFENDNCHKHAVKLEEECYSMEACDHLPYAQCGSSGKCECRDNYDNSTGVCRGLINAICENSTDCAAKDAICSTEKTCQCPSNYYFENDNCHKYAAKLEEDCDSAKACDHLPYAQCSSSGKCECWDNYDNSTGVCRGLINAICENSTDCAAKGAICSTEKTCQCPSNYYFENDNCHKYAVKLEEDCDSTKACDHLPFAQCSSSGKCECWDNYDNSTGVCRGLINEICDNSTDCVVERAMDSTEKTCQCPINYYAENNTCLKYATKLEEDCDSTEACDFLPYAQCSSSGKCECWDNYDNSTGVCRGLINALCDSSSDCAAENAICSDLQTCQCPSDYYHANGNCHVYVNKPNVPAYSATACNRLANSFFDIDQCKCLEGYYLDADNCYQIPLQSEIPVDTSKACEYLTNTYFADGKCYTYAERLHDSCHASSGCKPKFSECIEGECQCGSKYIGYNNYTFNRFVFPIASVSWINYKSEAQLGDGILAGIDDGLPVYVCRGAHEGLVIPGTIIKINATNLVQCHMAYFNQVIVSSEFEMVIGSNLEWINSSYTLDKAVYGGATADNKPYLICRTMKDNDPNRTSVGKLEPPLYNTCIVAYGDVVSDHDDFNILVHA</sequence>
<feature type="domain" description="EGF-like" evidence="1">
    <location>
        <begin position="979"/>
        <end position="1014"/>
    </location>
</feature>
<feature type="domain" description="EGF-like" evidence="1">
    <location>
        <begin position="78"/>
        <end position="114"/>
    </location>
</feature>
<feature type="domain" description="EGF-like" evidence="1">
    <location>
        <begin position="849"/>
        <end position="886"/>
    </location>
</feature>
<reference evidence="2 3" key="1">
    <citation type="journal article" date="2021" name="J. Hered.">
        <title>A chromosome-level genome assembly of the parasitoid wasp, Cotesia glomerata (Hymenoptera: Braconidae).</title>
        <authorList>
            <person name="Pinto B.J."/>
            <person name="Weis J.J."/>
            <person name="Gamble T."/>
            <person name="Ode P.J."/>
            <person name="Paul R."/>
            <person name="Zaspel J.M."/>
        </authorList>
    </citation>
    <scope>NUCLEOTIDE SEQUENCE [LARGE SCALE GENOMIC DNA]</scope>
    <source>
        <strain evidence="2">CgM1</strain>
    </source>
</reference>
<feature type="domain" description="EGF-like" evidence="1">
    <location>
        <begin position="1441"/>
        <end position="1475"/>
    </location>
</feature>
<feature type="domain" description="EGF-like" evidence="1">
    <location>
        <begin position="1941"/>
        <end position="1976"/>
    </location>
</feature>
<gene>
    <name evidence="2" type="ORF">KQX54_003076</name>
</gene>
<feature type="domain" description="EGF-like" evidence="1">
    <location>
        <begin position="1773"/>
        <end position="1808"/>
    </location>
</feature>
<feature type="domain" description="EGF-like" evidence="1">
    <location>
        <begin position="1982"/>
        <end position="2016"/>
    </location>
</feature>
<feature type="domain" description="EGF-like" evidence="1">
    <location>
        <begin position="1188"/>
        <end position="1223"/>
    </location>
</feature>
<evidence type="ECO:0000259" key="1">
    <source>
        <dbReference type="SMART" id="SM00181"/>
    </source>
</evidence>
<feature type="domain" description="EGF-like" evidence="1">
    <location>
        <begin position="1020"/>
        <end position="1054"/>
    </location>
</feature>
<comment type="caution">
    <text evidence="2">The sequence shown here is derived from an EMBL/GenBank/DDBJ whole genome shotgun (WGS) entry which is preliminary data.</text>
</comment>
<feature type="domain" description="EGF-like" evidence="1">
    <location>
        <begin position="2234"/>
        <end position="2268"/>
    </location>
</feature>
<dbReference type="SMART" id="SM00181">
    <property type="entry name" value="EGF"/>
    <property type="match status" value="39"/>
</dbReference>
<evidence type="ECO:0000313" key="2">
    <source>
        <dbReference type="EMBL" id="KAH0551925.1"/>
    </source>
</evidence>
<feature type="domain" description="EGF-like" evidence="1">
    <location>
        <begin position="762"/>
        <end position="799"/>
    </location>
</feature>
<feature type="domain" description="EGF-like" evidence="1">
    <location>
        <begin position="551"/>
        <end position="586"/>
    </location>
</feature>
<feature type="domain" description="EGF-like" evidence="1">
    <location>
        <begin position="164"/>
        <end position="199"/>
    </location>
</feature>
<feature type="domain" description="EGF-like" evidence="1">
    <location>
        <begin position="1147"/>
        <end position="1182"/>
    </location>
</feature>
<proteinExistence type="predicted"/>